<accession>A0ACB9QBP9</accession>
<sequence>MAGGRRKAARGEAGGRIDPVGNLPDEIVPHIISLLPTVEAVRMGLILPLPYVWKCLRDLSFDECDLHVCPTRSGYVPDKDIARFVNFIDRVLALHDGPAIDRFCLKTNLNVIIGESIPGWIDLALSKKVKTMDLDLQGCSKDRERHLLQRFPVSMRGCHLVELSLTYCEVREVRFESLRKLKLALAGVVREQTMADIFAGCPCLEELSLRGMILKHLTVPKNHPLKRLLAEIDQLETLDLECSEVKALTMVASPRLMKLNCPPSMTKLDISGHIHNLLLKGTGSVNDAAIRLWTTTHNGLPICLYHSPSHGCKPIAQGEFLNVKLLLEMLRHSSRSELGTWVFLVILIWEIKERPSPSYEWKQVTVSLGLTKWIKPGIRWLLRQCNRLETLTVYFYPCNQKNLKYFSDKMREGYNLEEGSCGSLFEPIQYSCLENRLRKVTVEGCVTDPFAIQFIAFILGRALSLKEMVISARKNRGDLGDRSLPLVDKIQLKKECRVQDLSPEFRQQILTIPKVARSAVINFK</sequence>
<organism evidence="1 2">
    <name type="scientific">Melastoma candidum</name>
    <dbReference type="NCBI Taxonomy" id="119954"/>
    <lineage>
        <taxon>Eukaryota</taxon>
        <taxon>Viridiplantae</taxon>
        <taxon>Streptophyta</taxon>
        <taxon>Embryophyta</taxon>
        <taxon>Tracheophyta</taxon>
        <taxon>Spermatophyta</taxon>
        <taxon>Magnoliopsida</taxon>
        <taxon>eudicotyledons</taxon>
        <taxon>Gunneridae</taxon>
        <taxon>Pentapetalae</taxon>
        <taxon>rosids</taxon>
        <taxon>malvids</taxon>
        <taxon>Myrtales</taxon>
        <taxon>Melastomataceae</taxon>
        <taxon>Melastomatoideae</taxon>
        <taxon>Melastomateae</taxon>
        <taxon>Melastoma</taxon>
    </lineage>
</organism>
<dbReference type="Proteomes" id="UP001057402">
    <property type="component" value="Chromosome 6"/>
</dbReference>
<reference evidence="2" key="1">
    <citation type="journal article" date="2023" name="Front. Plant Sci.">
        <title>Chromosomal-level genome assembly of Melastoma candidum provides insights into trichome evolution.</title>
        <authorList>
            <person name="Zhong Y."/>
            <person name="Wu W."/>
            <person name="Sun C."/>
            <person name="Zou P."/>
            <person name="Liu Y."/>
            <person name="Dai S."/>
            <person name="Zhou R."/>
        </authorList>
    </citation>
    <scope>NUCLEOTIDE SEQUENCE [LARGE SCALE GENOMIC DNA]</scope>
</reference>
<name>A0ACB9QBP9_9MYRT</name>
<evidence type="ECO:0000313" key="1">
    <source>
        <dbReference type="EMBL" id="KAI4363681.1"/>
    </source>
</evidence>
<proteinExistence type="predicted"/>
<evidence type="ECO:0000313" key="2">
    <source>
        <dbReference type="Proteomes" id="UP001057402"/>
    </source>
</evidence>
<protein>
    <submittedName>
        <fullName evidence="1">Uncharacterized protein</fullName>
    </submittedName>
</protein>
<gene>
    <name evidence="1" type="ORF">MLD38_019869</name>
</gene>
<keyword evidence="2" id="KW-1185">Reference proteome</keyword>
<comment type="caution">
    <text evidence="1">The sequence shown here is derived from an EMBL/GenBank/DDBJ whole genome shotgun (WGS) entry which is preliminary data.</text>
</comment>
<dbReference type="EMBL" id="CM042885">
    <property type="protein sequence ID" value="KAI4363681.1"/>
    <property type="molecule type" value="Genomic_DNA"/>
</dbReference>